<proteinExistence type="predicted"/>
<organism evidence="1">
    <name type="scientific">Rhizophora mucronata</name>
    <name type="common">Asiatic mangrove</name>
    <dbReference type="NCBI Taxonomy" id="61149"/>
    <lineage>
        <taxon>Eukaryota</taxon>
        <taxon>Viridiplantae</taxon>
        <taxon>Streptophyta</taxon>
        <taxon>Embryophyta</taxon>
        <taxon>Tracheophyta</taxon>
        <taxon>Spermatophyta</taxon>
        <taxon>Magnoliopsida</taxon>
        <taxon>eudicotyledons</taxon>
        <taxon>Gunneridae</taxon>
        <taxon>Pentapetalae</taxon>
        <taxon>rosids</taxon>
        <taxon>fabids</taxon>
        <taxon>Malpighiales</taxon>
        <taxon>Rhizophoraceae</taxon>
        <taxon>Rhizophora</taxon>
    </lineage>
</organism>
<reference evidence="1" key="1">
    <citation type="submission" date="2018-02" db="EMBL/GenBank/DDBJ databases">
        <title>Rhizophora mucronata_Transcriptome.</title>
        <authorList>
            <person name="Meera S.P."/>
            <person name="Sreeshan A."/>
            <person name="Augustine A."/>
        </authorList>
    </citation>
    <scope>NUCLEOTIDE SEQUENCE</scope>
    <source>
        <tissue evidence="1">Leaf</tissue>
    </source>
</reference>
<dbReference type="EMBL" id="GGEC01070156">
    <property type="protein sequence ID" value="MBX50640.1"/>
    <property type="molecule type" value="Transcribed_RNA"/>
</dbReference>
<dbReference type="AlphaFoldDB" id="A0A2P2P7B1"/>
<evidence type="ECO:0000313" key="1">
    <source>
        <dbReference type="EMBL" id="MBX50640.1"/>
    </source>
</evidence>
<protein>
    <submittedName>
        <fullName evidence="1">Uncharacterized protein</fullName>
    </submittedName>
</protein>
<name>A0A2P2P7B1_RHIMU</name>
<sequence>MLLLCDRSWAAGDDIYGGLCVCGRLFI</sequence>
<accession>A0A2P2P7B1</accession>